<evidence type="ECO:0000256" key="5">
    <source>
        <dbReference type="ARBA" id="ARBA00022989"/>
    </source>
</evidence>
<feature type="transmembrane region" description="Helical" evidence="7">
    <location>
        <begin position="302"/>
        <end position="322"/>
    </location>
</feature>
<dbReference type="PANTHER" id="PTHR30487:SF0">
    <property type="entry name" value="PREPILIN LEADER PEPTIDASE_N-METHYLTRANSFERASE-RELATED"/>
    <property type="match status" value="1"/>
</dbReference>
<dbReference type="GO" id="GO:0006465">
    <property type="term" value="P:signal peptide processing"/>
    <property type="evidence" value="ECO:0007669"/>
    <property type="project" value="TreeGrafter"/>
</dbReference>
<feature type="transmembrane region" description="Helical" evidence="7">
    <location>
        <begin position="253"/>
        <end position="270"/>
    </location>
</feature>
<dbReference type="InParanoid" id="A0A517S7D4"/>
<keyword evidence="5 7" id="KW-1133">Transmembrane helix</keyword>
<evidence type="ECO:0000313" key="11">
    <source>
        <dbReference type="Proteomes" id="UP000315700"/>
    </source>
</evidence>
<dbReference type="FunCoup" id="A0A517S7D4">
    <property type="interactions" value="289"/>
</dbReference>
<keyword evidence="3" id="KW-1003">Cell membrane</keyword>
<feature type="transmembrane region" description="Helical" evidence="7">
    <location>
        <begin position="146"/>
        <end position="169"/>
    </location>
</feature>
<evidence type="ECO:0000256" key="2">
    <source>
        <dbReference type="ARBA" id="ARBA00005801"/>
    </source>
</evidence>
<dbReference type="OrthoDB" id="9789291at2"/>
<feature type="transmembrane region" description="Helical" evidence="7">
    <location>
        <begin position="276"/>
        <end position="295"/>
    </location>
</feature>
<accession>A0A517S7D4</accession>
<feature type="domain" description="Prepilin peptidase A24 N-terminal" evidence="9">
    <location>
        <begin position="17"/>
        <end position="105"/>
    </location>
</feature>
<evidence type="ECO:0000256" key="1">
    <source>
        <dbReference type="ARBA" id="ARBA00004651"/>
    </source>
</evidence>
<comment type="subcellular location">
    <subcellularLocation>
        <location evidence="1">Cell membrane</location>
        <topology evidence="1">Multi-pass membrane protein</topology>
    </subcellularLocation>
</comment>
<dbReference type="Pfam" id="PF01478">
    <property type="entry name" value="Peptidase_A24"/>
    <property type="match status" value="1"/>
</dbReference>
<feature type="transmembrane region" description="Helical" evidence="7">
    <location>
        <begin position="6"/>
        <end position="30"/>
    </location>
</feature>
<gene>
    <name evidence="10" type="primary">pppA_1</name>
    <name evidence="10" type="ORF">Pan44_00220</name>
</gene>
<dbReference type="InterPro" id="IPR050882">
    <property type="entry name" value="Prepilin_peptidase/N-MTase"/>
</dbReference>
<feature type="transmembrane region" description="Helical" evidence="7">
    <location>
        <begin position="334"/>
        <end position="353"/>
    </location>
</feature>
<dbReference type="PANTHER" id="PTHR30487">
    <property type="entry name" value="TYPE 4 PREPILIN-LIKE PROTEINS LEADER PEPTIDE-PROCESSING ENZYME"/>
    <property type="match status" value="1"/>
</dbReference>
<evidence type="ECO:0000256" key="4">
    <source>
        <dbReference type="ARBA" id="ARBA00022692"/>
    </source>
</evidence>
<sequence length="418" mass="46860">MIHLDLPAWVIYPTLFLFGSIIGSFLNVCIYRIPQKDGFWESLQELWNRPSQCKRCRSHIRWQHNIPIFGWLMLGGRCADCRAWISPRYPLIEFLNASLFVLVYWFEIGAGDVNALKDSCLYTQIGPEVIPGLGSMSPTMFAHLRYAFHMVLIEALLVATFIDFDLWIIPDGVTLPAMVVGFVGNTLIGRVHLVPVWVEQASLFAGTPPDVPAWFSHWPHLHGFLVAAAGFVIGGGIVWTVRVLGHWALKQEAMGFGDVILLAMIGSFVGWQASVIVFFLAPVIAIVVVLARLIFHRDRAIPYGPYLSIATLVSLLFWAPVWDLSERVLSLGPLLIPLALISVALLASLLFVARLIRLALGIMPIDDQEELVWTAADQNFLYSGEKVDRFQGQWKTNHDWSGVAASRGTMGQERWRGR</sequence>
<comment type="similarity">
    <text evidence="2">Belongs to the peptidase A24 family.</text>
</comment>
<name>A0A517S7D4_9PLAN</name>
<dbReference type="KEGG" id="ccos:Pan44_00220"/>
<dbReference type="GO" id="GO:0005886">
    <property type="term" value="C:plasma membrane"/>
    <property type="evidence" value="ECO:0007669"/>
    <property type="project" value="UniProtKB-SubCell"/>
</dbReference>
<dbReference type="Proteomes" id="UP000315700">
    <property type="component" value="Chromosome"/>
</dbReference>
<dbReference type="Gene3D" id="1.20.120.1220">
    <property type="match status" value="1"/>
</dbReference>
<proteinExistence type="inferred from homology"/>
<reference evidence="10 11" key="1">
    <citation type="submission" date="2019-02" db="EMBL/GenBank/DDBJ databases">
        <title>Deep-cultivation of Planctomycetes and their phenomic and genomic characterization uncovers novel biology.</title>
        <authorList>
            <person name="Wiegand S."/>
            <person name="Jogler M."/>
            <person name="Boedeker C."/>
            <person name="Pinto D."/>
            <person name="Vollmers J."/>
            <person name="Rivas-Marin E."/>
            <person name="Kohn T."/>
            <person name="Peeters S.H."/>
            <person name="Heuer A."/>
            <person name="Rast P."/>
            <person name="Oberbeckmann S."/>
            <person name="Bunk B."/>
            <person name="Jeske O."/>
            <person name="Meyerdierks A."/>
            <person name="Storesund J.E."/>
            <person name="Kallscheuer N."/>
            <person name="Luecker S."/>
            <person name="Lage O.M."/>
            <person name="Pohl T."/>
            <person name="Merkel B.J."/>
            <person name="Hornburger P."/>
            <person name="Mueller R.-W."/>
            <person name="Bruemmer F."/>
            <person name="Labrenz M."/>
            <person name="Spormann A.M."/>
            <person name="Op den Camp H."/>
            <person name="Overmann J."/>
            <person name="Amann R."/>
            <person name="Jetten M.S.M."/>
            <person name="Mascher T."/>
            <person name="Medema M.H."/>
            <person name="Devos D.P."/>
            <person name="Kaster A.-K."/>
            <person name="Ovreas L."/>
            <person name="Rohde M."/>
            <person name="Galperin M.Y."/>
            <person name="Jogler C."/>
        </authorList>
    </citation>
    <scope>NUCLEOTIDE SEQUENCE [LARGE SCALE GENOMIC DNA]</scope>
    <source>
        <strain evidence="10 11">Pan44</strain>
    </source>
</reference>
<evidence type="ECO:0000259" key="8">
    <source>
        <dbReference type="Pfam" id="PF01478"/>
    </source>
</evidence>
<evidence type="ECO:0000256" key="7">
    <source>
        <dbReference type="SAM" id="Phobius"/>
    </source>
</evidence>
<dbReference type="EMBL" id="CP036271">
    <property type="protein sequence ID" value="QDT52015.1"/>
    <property type="molecule type" value="Genomic_DNA"/>
</dbReference>
<dbReference type="Pfam" id="PF06750">
    <property type="entry name" value="A24_N_bact"/>
    <property type="match status" value="1"/>
</dbReference>
<evidence type="ECO:0000256" key="6">
    <source>
        <dbReference type="ARBA" id="ARBA00023136"/>
    </source>
</evidence>
<dbReference type="InterPro" id="IPR010627">
    <property type="entry name" value="Prepilin_pept_A24_N"/>
</dbReference>
<evidence type="ECO:0000313" key="10">
    <source>
        <dbReference type="EMBL" id="QDT52015.1"/>
    </source>
</evidence>
<dbReference type="RefSeq" id="WP_145025928.1">
    <property type="nucleotide sequence ID" value="NZ_CP036271.1"/>
</dbReference>
<dbReference type="AlphaFoldDB" id="A0A517S7D4"/>
<keyword evidence="4 7" id="KW-0812">Transmembrane</keyword>
<dbReference type="GO" id="GO:0004190">
    <property type="term" value="F:aspartic-type endopeptidase activity"/>
    <property type="evidence" value="ECO:0007669"/>
    <property type="project" value="InterPro"/>
</dbReference>
<feature type="transmembrane region" description="Helical" evidence="7">
    <location>
        <begin position="221"/>
        <end position="241"/>
    </location>
</feature>
<keyword evidence="6 7" id="KW-0472">Membrane</keyword>
<protein>
    <submittedName>
        <fullName evidence="10">Leader peptidase PppA</fullName>
    </submittedName>
</protein>
<feature type="domain" description="Prepilin type IV endopeptidase peptidase" evidence="8">
    <location>
        <begin position="221"/>
        <end position="289"/>
    </location>
</feature>
<dbReference type="InterPro" id="IPR000045">
    <property type="entry name" value="Prepilin_IV_endopep_pep"/>
</dbReference>
<organism evidence="10 11">
    <name type="scientific">Caulifigura coniformis</name>
    <dbReference type="NCBI Taxonomy" id="2527983"/>
    <lineage>
        <taxon>Bacteria</taxon>
        <taxon>Pseudomonadati</taxon>
        <taxon>Planctomycetota</taxon>
        <taxon>Planctomycetia</taxon>
        <taxon>Planctomycetales</taxon>
        <taxon>Planctomycetaceae</taxon>
        <taxon>Caulifigura</taxon>
    </lineage>
</organism>
<keyword evidence="11" id="KW-1185">Reference proteome</keyword>
<evidence type="ECO:0000259" key="9">
    <source>
        <dbReference type="Pfam" id="PF06750"/>
    </source>
</evidence>
<evidence type="ECO:0000256" key="3">
    <source>
        <dbReference type="ARBA" id="ARBA00022475"/>
    </source>
</evidence>